<dbReference type="GO" id="GO:0043190">
    <property type="term" value="C:ATP-binding cassette (ABC) transporter complex"/>
    <property type="evidence" value="ECO:0007669"/>
    <property type="project" value="TreeGrafter"/>
</dbReference>
<dbReference type="GO" id="GO:0016887">
    <property type="term" value="F:ATP hydrolysis activity"/>
    <property type="evidence" value="ECO:0007669"/>
    <property type="project" value="InterPro"/>
</dbReference>
<dbReference type="OrthoDB" id="9784332at2"/>
<dbReference type="EMBL" id="LYPC01000028">
    <property type="protein sequence ID" value="OCT11402.1"/>
    <property type="molecule type" value="Genomic_DNA"/>
</dbReference>
<dbReference type="InterPro" id="IPR015856">
    <property type="entry name" value="ABC_transpr_CbiO/EcfA_su"/>
</dbReference>
<dbReference type="Proteomes" id="UP000093309">
    <property type="component" value="Unassembled WGS sequence"/>
</dbReference>
<gene>
    <name evidence="10" type="ORF">A8709_06940</name>
</gene>
<proteinExistence type="inferred from homology"/>
<keyword evidence="6" id="KW-0067">ATP-binding</keyword>
<evidence type="ECO:0000313" key="10">
    <source>
        <dbReference type="EMBL" id="OCT11402.1"/>
    </source>
</evidence>
<dbReference type="SMART" id="SM00382">
    <property type="entry name" value="AAA"/>
    <property type="match status" value="1"/>
</dbReference>
<evidence type="ECO:0000256" key="6">
    <source>
        <dbReference type="ARBA" id="ARBA00022840"/>
    </source>
</evidence>
<dbReference type="CDD" id="cd03225">
    <property type="entry name" value="ABC_cobalt_CbiO_domain1"/>
    <property type="match status" value="1"/>
</dbReference>
<reference evidence="11" key="1">
    <citation type="submission" date="2016-05" db="EMBL/GenBank/DDBJ databases">
        <title>Paenibacillus oryzae. sp. nov., isolated from the rice root.</title>
        <authorList>
            <person name="Zhang J."/>
            <person name="Zhang X."/>
        </authorList>
    </citation>
    <scope>NUCLEOTIDE SEQUENCE [LARGE SCALE GENOMIC DNA]</scope>
    <source>
        <strain evidence="11">KCTC13222</strain>
    </source>
</reference>
<accession>A0A1C0ZTK6</accession>
<dbReference type="SUPFAM" id="SSF52540">
    <property type="entry name" value="P-loop containing nucleoside triphosphate hydrolases"/>
    <property type="match status" value="1"/>
</dbReference>
<comment type="subcellular location">
    <subcellularLocation>
        <location evidence="1">Cell membrane</location>
        <topology evidence="1">Peripheral membrane protein</topology>
    </subcellularLocation>
</comment>
<evidence type="ECO:0000259" key="9">
    <source>
        <dbReference type="PROSITE" id="PS50893"/>
    </source>
</evidence>
<evidence type="ECO:0000256" key="2">
    <source>
        <dbReference type="ARBA" id="ARBA00005417"/>
    </source>
</evidence>
<evidence type="ECO:0000256" key="3">
    <source>
        <dbReference type="ARBA" id="ARBA00022448"/>
    </source>
</evidence>
<evidence type="ECO:0000256" key="1">
    <source>
        <dbReference type="ARBA" id="ARBA00004202"/>
    </source>
</evidence>
<dbReference type="AlphaFoldDB" id="A0A1C0ZTK6"/>
<dbReference type="PROSITE" id="PS50893">
    <property type="entry name" value="ABC_TRANSPORTER_2"/>
    <property type="match status" value="1"/>
</dbReference>
<dbReference type="InterPro" id="IPR050095">
    <property type="entry name" value="ECF_ABC_transporter_ATP-bd"/>
</dbReference>
<dbReference type="Gene3D" id="3.40.50.300">
    <property type="entry name" value="P-loop containing nucleotide triphosphate hydrolases"/>
    <property type="match status" value="1"/>
</dbReference>
<dbReference type="InterPro" id="IPR003593">
    <property type="entry name" value="AAA+_ATPase"/>
</dbReference>
<name>A0A1C0ZTK6_9BACL</name>
<feature type="domain" description="ABC transporter" evidence="9">
    <location>
        <begin position="10"/>
        <end position="237"/>
    </location>
</feature>
<evidence type="ECO:0000256" key="8">
    <source>
        <dbReference type="ARBA" id="ARBA00023136"/>
    </source>
</evidence>
<dbReference type="PANTHER" id="PTHR43553">
    <property type="entry name" value="HEAVY METAL TRANSPORTER"/>
    <property type="match status" value="1"/>
</dbReference>
<protein>
    <submittedName>
        <fullName evidence="10">ABC transporter</fullName>
    </submittedName>
</protein>
<keyword evidence="7" id="KW-1278">Translocase</keyword>
<organism evidence="10 11">
    <name type="scientific">Paenibacillus pectinilyticus</name>
    <dbReference type="NCBI Taxonomy" id="512399"/>
    <lineage>
        <taxon>Bacteria</taxon>
        <taxon>Bacillati</taxon>
        <taxon>Bacillota</taxon>
        <taxon>Bacilli</taxon>
        <taxon>Bacillales</taxon>
        <taxon>Paenibacillaceae</taxon>
        <taxon>Paenibacillus</taxon>
    </lineage>
</organism>
<comment type="similarity">
    <text evidence="2">Belongs to the ABC transporter superfamily.</text>
</comment>
<dbReference type="STRING" id="512399.A8709_06940"/>
<keyword evidence="8" id="KW-0472">Membrane</keyword>
<dbReference type="GO" id="GO:0042626">
    <property type="term" value="F:ATPase-coupled transmembrane transporter activity"/>
    <property type="evidence" value="ECO:0007669"/>
    <property type="project" value="TreeGrafter"/>
</dbReference>
<keyword evidence="11" id="KW-1185">Reference proteome</keyword>
<comment type="caution">
    <text evidence="10">The sequence shown here is derived from an EMBL/GenBank/DDBJ whole genome shotgun (WGS) entry which is preliminary data.</text>
</comment>
<keyword evidence="4" id="KW-1003">Cell membrane</keyword>
<evidence type="ECO:0000256" key="5">
    <source>
        <dbReference type="ARBA" id="ARBA00022741"/>
    </source>
</evidence>
<keyword evidence="5" id="KW-0547">Nucleotide-binding</keyword>
<dbReference type="Pfam" id="PF00005">
    <property type="entry name" value="ABC_tran"/>
    <property type="match status" value="1"/>
</dbReference>
<evidence type="ECO:0000256" key="7">
    <source>
        <dbReference type="ARBA" id="ARBA00022967"/>
    </source>
</evidence>
<dbReference type="InterPro" id="IPR017871">
    <property type="entry name" value="ABC_transporter-like_CS"/>
</dbReference>
<sequence length="280" mass="30401">MPTSEKLMSLKNASVVYRTESGEGRRVVWSDVSLDIHRGEWIAVVGPNGSGKSTLASVLLGLNPLSAGQVHRGNQAAEAKTRGVLQLPEAQFIGETVGEELDFLPTADQLTMEKRRAWYAEVLNEVGLTISPDRKMATLSGGQKQLVNLAVALASQPEILLLDEPTAMLDPAARKEVREAVRQAHQRGTTIVWISHRLEEVADATRIIGFGAGRITFDGEPRAFFYGTTESSRQVTSPCVELGFDPPFAVQTAMSLLEQGVTLQPLPLNLEELAEAIACR</sequence>
<dbReference type="InterPro" id="IPR003439">
    <property type="entry name" value="ABC_transporter-like_ATP-bd"/>
</dbReference>
<evidence type="ECO:0000256" key="4">
    <source>
        <dbReference type="ARBA" id="ARBA00022475"/>
    </source>
</evidence>
<dbReference type="GO" id="GO:0005524">
    <property type="term" value="F:ATP binding"/>
    <property type="evidence" value="ECO:0007669"/>
    <property type="project" value="UniProtKB-KW"/>
</dbReference>
<evidence type="ECO:0000313" key="11">
    <source>
        <dbReference type="Proteomes" id="UP000093309"/>
    </source>
</evidence>
<dbReference type="InterPro" id="IPR027417">
    <property type="entry name" value="P-loop_NTPase"/>
</dbReference>
<keyword evidence="3" id="KW-0813">Transport</keyword>
<dbReference type="PROSITE" id="PS00211">
    <property type="entry name" value="ABC_TRANSPORTER_1"/>
    <property type="match status" value="1"/>
</dbReference>